<sequence>MRRFYGLSSRHKPPIRTIGRFPQHVERTEYRRHGTLKLSSSPNLEILACISTQGPPRPSSTLPASLLPSLLRRCSETTIHLQTMNIALVDPFKFWESAKPAGEDVRVKG</sequence>
<accession>A0A9D4GFL1</accession>
<reference evidence="1" key="2">
    <citation type="submission" date="2020-11" db="EMBL/GenBank/DDBJ databases">
        <authorList>
            <person name="McCartney M.A."/>
            <person name="Auch B."/>
            <person name="Kono T."/>
            <person name="Mallez S."/>
            <person name="Becker A."/>
            <person name="Gohl D.M."/>
            <person name="Silverstein K.A.T."/>
            <person name="Koren S."/>
            <person name="Bechman K.B."/>
            <person name="Herman A."/>
            <person name="Abrahante J.E."/>
            <person name="Garbe J."/>
        </authorList>
    </citation>
    <scope>NUCLEOTIDE SEQUENCE</scope>
    <source>
        <strain evidence="1">Duluth1</strain>
        <tissue evidence="1">Whole animal</tissue>
    </source>
</reference>
<name>A0A9D4GFL1_DREPO</name>
<proteinExistence type="predicted"/>
<dbReference type="AlphaFoldDB" id="A0A9D4GFL1"/>
<gene>
    <name evidence="1" type="ORF">DPMN_143109</name>
</gene>
<organism evidence="1 2">
    <name type="scientific">Dreissena polymorpha</name>
    <name type="common">Zebra mussel</name>
    <name type="synonym">Mytilus polymorpha</name>
    <dbReference type="NCBI Taxonomy" id="45954"/>
    <lineage>
        <taxon>Eukaryota</taxon>
        <taxon>Metazoa</taxon>
        <taxon>Spiralia</taxon>
        <taxon>Lophotrochozoa</taxon>
        <taxon>Mollusca</taxon>
        <taxon>Bivalvia</taxon>
        <taxon>Autobranchia</taxon>
        <taxon>Heteroconchia</taxon>
        <taxon>Euheterodonta</taxon>
        <taxon>Imparidentia</taxon>
        <taxon>Neoheterodontei</taxon>
        <taxon>Myida</taxon>
        <taxon>Dreissenoidea</taxon>
        <taxon>Dreissenidae</taxon>
        <taxon>Dreissena</taxon>
    </lineage>
</organism>
<evidence type="ECO:0000313" key="2">
    <source>
        <dbReference type="Proteomes" id="UP000828390"/>
    </source>
</evidence>
<keyword evidence="2" id="KW-1185">Reference proteome</keyword>
<comment type="caution">
    <text evidence="1">The sequence shown here is derived from an EMBL/GenBank/DDBJ whole genome shotgun (WGS) entry which is preliminary data.</text>
</comment>
<reference evidence="1" key="1">
    <citation type="journal article" date="2019" name="bioRxiv">
        <title>The Genome of the Zebra Mussel, Dreissena polymorpha: A Resource for Invasive Species Research.</title>
        <authorList>
            <person name="McCartney M.A."/>
            <person name="Auch B."/>
            <person name="Kono T."/>
            <person name="Mallez S."/>
            <person name="Zhang Y."/>
            <person name="Obille A."/>
            <person name="Becker A."/>
            <person name="Abrahante J.E."/>
            <person name="Garbe J."/>
            <person name="Badalamenti J.P."/>
            <person name="Herman A."/>
            <person name="Mangelson H."/>
            <person name="Liachko I."/>
            <person name="Sullivan S."/>
            <person name="Sone E.D."/>
            <person name="Koren S."/>
            <person name="Silverstein K.A.T."/>
            <person name="Beckman K.B."/>
            <person name="Gohl D.M."/>
        </authorList>
    </citation>
    <scope>NUCLEOTIDE SEQUENCE</scope>
    <source>
        <strain evidence="1">Duluth1</strain>
        <tissue evidence="1">Whole animal</tissue>
    </source>
</reference>
<dbReference type="Proteomes" id="UP000828390">
    <property type="component" value="Unassembled WGS sequence"/>
</dbReference>
<dbReference type="EMBL" id="JAIWYP010000006">
    <property type="protein sequence ID" value="KAH3814604.1"/>
    <property type="molecule type" value="Genomic_DNA"/>
</dbReference>
<protein>
    <submittedName>
        <fullName evidence="1">Uncharacterized protein</fullName>
    </submittedName>
</protein>
<evidence type="ECO:0000313" key="1">
    <source>
        <dbReference type="EMBL" id="KAH3814604.1"/>
    </source>
</evidence>